<dbReference type="InterPro" id="IPR000523">
    <property type="entry name" value="Mg_chelatse_chII-like_cat_dom"/>
</dbReference>
<keyword evidence="3" id="KW-1133">Transmembrane helix</keyword>
<gene>
    <name evidence="6" type="ORF">B1B_19043</name>
</gene>
<dbReference type="GO" id="GO:0006508">
    <property type="term" value="P:proteolysis"/>
    <property type="evidence" value="ECO:0007669"/>
    <property type="project" value="UniProtKB-KW"/>
</dbReference>
<keyword evidence="2" id="KW-0378">Hydrolase</keyword>
<evidence type="ECO:0000259" key="5">
    <source>
        <dbReference type="Pfam" id="PF01078"/>
    </source>
</evidence>
<evidence type="ECO:0000256" key="3">
    <source>
        <dbReference type="SAM" id="Phobius"/>
    </source>
</evidence>
<evidence type="ECO:0000313" key="6">
    <source>
        <dbReference type="EMBL" id="EQD27747.1"/>
    </source>
</evidence>
<reference evidence="6" key="1">
    <citation type="submission" date="2013-08" db="EMBL/GenBank/DDBJ databases">
        <authorList>
            <person name="Mendez C."/>
            <person name="Richter M."/>
            <person name="Ferrer M."/>
            <person name="Sanchez J."/>
        </authorList>
    </citation>
    <scope>NUCLEOTIDE SEQUENCE</scope>
</reference>
<keyword evidence="3" id="KW-0812">Transmembrane</keyword>
<dbReference type="SUPFAM" id="SSF52540">
    <property type="entry name" value="P-loop containing nucleoside triphosphate hydrolases"/>
    <property type="match status" value="1"/>
</dbReference>
<accession>T0Y7B4</accession>
<dbReference type="GO" id="GO:0008233">
    <property type="term" value="F:peptidase activity"/>
    <property type="evidence" value="ECO:0007669"/>
    <property type="project" value="UniProtKB-KW"/>
</dbReference>
<feature type="domain" description="Magnesium chelatase ChlI-like catalytic" evidence="5">
    <location>
        <begin position="4"/>
        <end position="36"/>
    </location>
</feature>
<organism evidence="6">
    <name type="scientific">mine drainage metagenome</name>
    <dbReference type="NCBI Taxonomy" id="410659"/>
    <lineage>
        <taxon>unclassified sequences</taxon>
        <taxon>metagenomes</taxon>
        <taxon>ecological metagenomes</taxon>
    </lineage>
</organism>
<sequence>TQKRHMILIGEPGTGKSMLARAMVDFLPKEQLQDILAYPNTDDPNEPKIRVVPAGKGKEITAAQKLEAAQRKEQRMILLVVAVLAIFGLTLYIAIVDKDLTAILIGLLFIFVLYAFVRFSSGRSDGGATVAKLLVSHTPDERPPFIDATGAHAGALLGDVKHDPFQSGGLETPPHERVEVGAIHKANGGVLFVDEINLLKIESQHSLLTALQER</sequence>
<keyword evidence="3" id="KW-0472">Membrane</keyword>
<dbReference type="GO" id="GO:0005524">
    <property type="term" value="F:ATP binding"/>
    <property type="evidence" value="ECO:0007669"/>
    <property type="project" value="InterPro"/>
</dbReference>
<evidence type="ECO:0000256" key="1">
    <source>
        <dbReference type="ARBA" id="ARBA00022670"/>
    </source>
</evidence>
<protein>
    <submittedName>
        <fullName evidence="6">ATP-dependent protease Lon</fullName>
    </submittedName>
</protein>
<dbReference type="PANTHER" id="PTHR42759">
    <property type="entry name" value="MOXR FAMILY PROTEIN"/>
    <property type="match status" value="1"/>
</dbReference>
<feature type="non-terminal residue" evidence="6">
    <location>
        <position position="214"/>
    </location>
</feature>
<dbReference type="EMBL" id="AUZY01012787">
    <property type="protein sequence ID" value="EQD27747.1"/>
    <property type="molecule type" value="Genomic_DNA"/>
</dbReference>
<reference evidence="6" key="2">
    <citation type="journal article" date="2014" name="ISME J.">
        <title>Microbial stratification in low pH oxic and suboxic macroscopic growths along an acid mine drainage.</title>
        <authorList>
            <person name="Mendez-Garcia C."/>
            <person name="Mesa V."/>
            <person name="Sprenger R.R."/>
            <person name="Richter M."/>
            <person name="Diez M.S."/>
            <person name="Solano J."/>
            <person name="Bargiela R."/>
            <person name="Golyshina O.V."/>
            <person name="Manteca A."/>
            <person name="Ramos J.L."/>
            <person name="Gallego J.R."/>
            <person name="Llorente I."/>
            <person name="Martins Dos Santos V.A."/>
            <person name="Jensen O.N."/>
            <person name="Pelaez A.I."/>
            <person name="Sanchez J."/>
            <person name="Ferrer M."/>
        </authorList>
    </citation>
    <scope>NUCLEOTIDE SEQUENCE</scope>
</reference>
<dbReference type="Pfam" id="PF00158">
    <property type="entry name" value="Sigma54_activat"/>
    <property type="match status" value="1"/>
</dbReference>
<dbReference type="PANTHER" id="PTHR42759:SF1">
    <property type="entry name" value="MAGNESIUM-CHELATASE SUBUNIT CHLD"/>
    <property type="match status" value="1"/>
</dbReference>
<comment type="caution">
    <text evidence="6">The sequence shown here is derived from an EMBL/GenBank/DDBJ whole genome shotgun (WGS) entry which is preliminary data.</text>
</comment>
<evidence type="ECO:0000259" key="4">
    <source>
        <dbReference type="Pfam" id="PF00158"/>
    </source>
</evidence>
<proteinExistence type="predicted"/>
<feature type="transmembrane region" description="Helical" evidence="3">
    <location>
        <begin position="100"/>
        <end position="117"/>
    </location>
</feature>
<feature type="non-terminal residue" evidence="6">
    <location>
        <position position="1"/>
    </location>
</feature>
<dbReference type="InterPro" id="IPR002078">
    <property type="entry name" value="Sigma_54_int"/>
</dbReference>
<keyword evidence="1 6" id="KW-0645">Protease</keyword>
<name>T0Y7B4_9ZZZZ</name>
<dbReference type="Pfam" id="PF01078">
    <property type="entry name" value="Mg_chelatase"/>
    <property type="match status" value="1"/>
</dbReference>
<dbReference type="AlphaFoldDB" id="T0Y7B4"/>
<evidence type="ECO:0000256" key="2">
    <source>
        <dbReference type="ARBA" id="ARBA00022801"/>
    </source>
</evidence>
<dbReference type="GO" id="GO:0006355">
    <property type="term" value="P:regulation of DNA-templated transcription"/>
    <property type="evidence" value="ECO:0007669"/>
    <property type="project" value="InterPro"/>
</dbReference>
<feature type="transmembrane region" description="Helical" evidence="3">
    <location>
        <begin position="76"/>
        <end position="94"/>
    </location>
</feature>
<feature type="domain" description="Sigma-54 factor interaction" evidence="4">
    <location>
        <begin position="179"/>
        <end position="214"/>
    </location>
</feature>
<dbReference type="Gene3D" id="3.40.50.300">
    <property type="entry name" value="P-loop containing nucleotide triphosphate hydrolases"/>
    <property type="match status" value="2"/>
</dbReference>
<dbReference type="InterPro" id="IPR027417">
    <property type="entry name" value="P-loop_NTPase"/>
</dbReference>
<dbReference type="InterPro" id="IPR050764">
    <property type="entry name" value="CbbQ/NirQ/NorQ/GpvN"/>
</dbReference>